<feature type="transmembrane region" description="Helical" evidence="1">
    <location>
        <begin position="17"/>
        <end position="37"/>
    </location>
</feature>
<dbReference type="RefSeq" id="WP_110551108.1">
    <property type="nucleotide sequence ID" value="NZ_JACIBU010000001.1"/>
</dbReference>
<dbReference type="AlphaFoldDB" id="A0A323VDB9"/>
<sequence length="157" mass="16644">MSTADLPGAGKRGWPQLLALVFGVVYLLIGIIGFFITGFGDFFGNANGMPMEHDETLLGFMINPMHNVVHILIGAAGIALSRTLKGARTYGLLLLVGYGAAFVYGLIAIDEEWDFLNLNWADNILHLVTAIVGAAIAFGPVKTVATGRGPDVSLRNG</sequence>
<evidence type="ECO:0000256" key="1">
    <source>
        <dbReference type="SAM" id="Phobius"/>
    </source>
</evidence>
<reference evidence="2 5" key="2">
    <citation type="submission" date="2020-08" db="EMBL/GenBank/DDBJ databases">
        <title>Sequencing the genomes of 1000 actinobacteria strains.</title>
        <authorList>
            <person name="Klenk H.-P."/>
        </authorList>
    </citation>
    <scope>NUCLEOTIDE SEQUENCE [LARGE SCALE GENOMIC DNA]</scope>
    <source>
        <strain evidence="2 5">DSM 16678</strain>
    </source>
</reference>
<keyword evidence="4" id="KW-1185">Reference proteome</keyword>
<feature type="transmembrane region" description="Helical" evidence="1">
    <location>
        <begin position="92"/>
        <end position="109"/>
    </location>
</feature>
<proteinExistence type="predicted"/>
<feature type="transmembrane region" description="Helical" evidence="1">
    <location>
        <begin position="57"/>
        <end position="80"/>
    </location>
</feature>
<dbReference type="Proteomes" id="UP000580718">
    <property type="component" value="Unassembled WGS sequence"/>
</dbReference>
<evidence type="ECO:0000313" key="5">
    <source>
        <dbReference type="Proteomes" id="UP000580718"/>
    </source>
</evidence>
<protein>
    <submittedName>
        <fullName evidence="3">DUF4383 domain-containing protein</fullName>
    </submittedName>
</protein>
<keyword evidence="1" id="KW-0472">Membrane</keyword>
<organism evidence="3 4">
    <name type="scientific">Modestobacter versicolor</name>
    <dbReference type="NCBI Taxonomy" id="429133"/>
    <lineage>
        <taxon>Bacteria</taxon>
        <taxon>Bacillati</taxon>
        <taxon>Actinomycetota</taxon>
        <taxon>Actinomycetes</taxon>
        <taxon>Geodermatophilales</taxon>
        <taxon>Geodermatophilaceae</taxon>
        <taxon>Modestobacter</taxon>
    </lineage>
</organism>
<keyword evidence="1" id="KW-0812">Transmembrane</keyword>
<evidence type="ECO:0000313" key="2">
    <source>
        <dbReference type="EMBL" id="MBB3677474.1"/>
    </source>
</evidence>
<dbReference type="OrthoDB" id="572373at2"/>
<gene>
    <name evidence="3" type="ORF">DMO24_04300</name>
    <name evidence="2" type="ORF">FHX36_003209</name>
</gene>
<dbReference type="Proteomes" id="UP000247602">
    <property type="component" value="Unassembled WGS sequence"/>
</dbReference>
<dbReference type="EMBL" id="JACIBU010000001">
    <property type="protein sequence ID" value="MBB3677474.1"/>
    <property type="molecule type" value="Genomic_DNA"/>
</dbReference>
<dbReference type="Pfam" id="PF14325">
    <property type="entry name" value="DUF4383"/>
    <property type="match status" value="1"/>
</dbReference>
<keyword evidence="1" id="KW-1133">Transmembrane helix</keyword>
<evidence type="ECO:0000313" key="3">
    <source>
        <dbReference type="EMBL" id="PZA22581.1"/>
    </source>
</evidence>
<comment type="caution">
    <text evidence="3">The sequence shown here is derived from an EMBL/GenBank/DDBJ whole genome shotgun (WGS) entry which is preliminary data.</text>
</comment>
<name>A0A323VDB9_9ACTN</name>
<feature type="transmembrane region" description="Helical" evidence="1">
    <location>
        <begin position="124"/>
        <end position="145"/>
    </location>
</feature>
<evidence type="ECO:0000313" key="4">
    <source>
        <dbReference type="Proteomes" id="UP000247602"/>
    </source>
</evidence>
<accession>A0A323VDB9</accession>
<reference evidence="3 4" key="1">
    <citation type="submission" date="2018-06" db="EMBL/GenBank/DDBJ databases">
        <title>Draft genome sequence of Modestobacter versicolor CP153-2.</title>
        <authorList>
            <person name="Gundlapally S.R."/>
        </authorList>
    </citation>
    <scope>NUCLEOTIDE SEQUENCE [LARGE SCALE GENOMIC DNA]</scope>
    <source>
        <strain evidence="3 4">CP153-2</strain>
    </source>
</reference>
<dbReference type="EMBL" id="QKNV01000026">
    <property type="protein sequence ID" value="PZA22581.1"/>
    <property type="molecule type" value="Genomic_DNA"/>
</dbReference>